<name>A0A2M8KF62_9BACT</name>
<dbReference type="PROSITE" id="PS51819">
    <property type="entry name" value="VOC"/>
    <property type="match status" value="1"/>
</dbReference>
<dbReference type="AlphaFoldDB" id="A0A2M8KF62"/>
<dbReference type="Pfam" id="PF00903">
    <property type="entry name" value="Glyoxalase"/>
    <property type="match status" value="1"/>
</dbReference>
<evidence type="ECO:0000313" key="3">
    <source>
        <dbReference type="Proteomes" id="UP000231450"/>
    </source>
</evidence>
<feature type="domain" description="VOC" evidence="1">
    <location>
        <begin position="3"/>
        <end position="122"/>
    </location>
</feature>
<sequence length="127" mass="14734">MLRVVHFEIHADDPERAVKFYKNVFKWEFKKWEGPMDYWLIMTGPSGEPGIDGGLMKRYEKEKGERINSYVCTIDVPDIDDFTKKIKDNGGKIVMKKNSIPKVGWFAYCRDTEGNFFGIMQNNPSAT</sequence>
<dbReference type="PANTHER" id="PTHR33993">
    <property type="entry name" value="GLYOXALASE-RELATED"/>
    <property type="match status" value="1"/>
</dbReference>
<proteinExistence type="predicted"/>
<dbReference type="Gene3D" id="3.10.180.10">
    <property type="entry name" value="2,3-Dihydroxybiphenyl 1,2-Dioxygenase, domain 1"/>
    <property type="match status" value="1"/>
</dbReference>
<dbReference type="InterPro" id="IPR052164">
    <property type="entry name" value="Anthracycline_SecMetBiosynth"/>
</dbReference>
<organism evidence="2 3">
    <name type="scientific">Candidatus Portnoybacteria bacterium CG10_big_fil_rev_8_21_14_0_10_36_7</name>
    <dbReference type="NCBI Taxonomy" id="1974812"/>
    <lineage>
        <taxon>Bacteria</taxon>
        <taxon>Candidatus Portnoyibacteriota</taxon>
    </lineage>
</organism>
<protein>
    <submittedName>
        <fullName evidence="2">Glyoxalase</fullName>
    </submittedName>
</protein>
<reference evidence="3" key="1">
    <citation type="submission" date="2017-09" db="EMBL/GenBank/DDBJ databases">
        <title>Depth-based differentiation of microbial function through sediment-hosted aquifers and enrichment of novel symbionts in the deep terrestrial subsurface.</title>
        <authorList>
            <person name="Probst A.J."/>
            <person name="Ladd B."/>
            <person name="Jarett J.K."/>
            <person name="Geller-Mcgrath D.E."/>
            <person name="Sieber C.M.K."/>
            <person name="Emerson J.B."/>
            <person name="Anantharaman K."/>
            <person name="Thomas B.C."/>
            <person name="Malmstrom R."/>
            <person name="Stieglmeier M."/>
            <person name="Klingl A."/>
            <person name="Woyke T."/>
            <person name="Ryan C.M."/>
            <person name="Banfield J.F."/>
        </authorList>
    </citation>
    <scope>NUCLEOTIDE SEQUENCE [LARGE SCALE GENOMIC DNA]</scope>
</reference>
<dbReference type="InterPro" id="IPR037523">
    <property type="entry name" value="VOC_core"/>
</dbReference>
<dbReference type="SUPFAM" id="SSF54593">
    <property type="entry name" value="Glyoxalase/Bleomycin resistance protein/Dihydroxybiphenyl dioxygenase"/>
    <property type="match status" value="1"/>
</dbReference>
<dbReference type="InterPro" id="IPR029068">
    <property type="entry name" value="Glyas_Bleomycin-R_OHBP_Dase"/>
</dbReference>
<dbReference type="EMBL" id="PFDW01000003">
    <property type="protein sequence ID" value="PJE58561.1"/>
    <property type="molecule type" value="Genomic_DNA"/>
</dbReference>
<dbReference type="CDD" id="cd07247">
    <property type="entry name" value="SgaA_N_like"/>
    <property type="match status" value="1"/>
</dbReference>
<gene>
    <name evidence="2" type="ORF">COU81_00080</name>
</gene>
<evidence type="ECO:0000259" key="1">
    <source>
        <dbReference type="PROSITE" id="PS51819"/>
    </source>
</evidence>
<comment type="caution">
    <text evidence="2">The sequence shown here is derived from an EMBL/GenBank/DDBJ whole genome shotgun (WGS) entry which is preliminary data.</text>
</comment>
<dbReference type="InterPro" id="IPR004360">
    <property type="entry name" value="Glyas_Fos-R_dOase_dom"/>
</dbReference>
<dbReference type="PANTHER" id="PTHR33993:SF2">
    <property type="entry name" value="VOC DOMAIN-CONTAINING PROTEIN"/>
    <property type="match status" value="1"/>
</dbReference>
<accession>A0A2M8KF62</accession>
<evidence type="ECO:0000313" key="2">
    <source>
        <dbReference type="EMBL" id="PJE58561.1"/>
    </source>
</evidence>
<dbReference type="Proteomes" id="UP000231450">
    <property type="component" value="Unassembled WGS sequence"/>
</dbReference>